<proteinExistence type="predicted"/>
<accession>A0A8S5RDJ4</accession>
<protein>
    <submittedName>
        <fullName evidence="1">Uncharacterized protein</fullName>
    </submittedName>
</protein>
<sequence length="36" mass="4277">MLEQVRLIIPFGLSRSLLLRIWHSLQKQLVDTMVEI</sequence>
<name>A0A8S5RDJ4_9VIRU</name>
<dbReference type="EMBL" id="BK059093">
    <property type="protein sequence ID" value="DAE29202.1"/>
    <property type="molecule type" value="Genomic_DNA"/>
</dbReference>
<evidence type="ECO:0000313" key="1">
    <source>
        <dbReference type="EMBL" id="DAE29202.1"/>
    </source>
</evidence>
<organism evidence="1">
    <name type="scientific">virus sp. ctx9V1</name>
    <dbReference type="NCBI Taxonomy" id="2828001"/>
    <lineage>
        <taxon>Viruses</taxon>
    </lineage>
</organism>
<reference evidence="1" key="1">
    <citation type="journal article" date="2021" name="Proc. Natl. Acad. Sci. U.S.A.">
        <title>A Catalog of Tens of Thousands of Viruses from Human Metagenomes Reveals Hidden Associations with Chronic Diseases.</title>
        <authorList>
            <person name="Tisza M.J."/>
            <person name="Buck C.B."/>
        </authorList>
    </citation>
    <scope>NUCLEOTIDE SEQUENCE</scope>
    <source>
        <strain evidence="1">Ctx9V1</strain>
    </source>
</reference>